<gene>
    <name evidence="3" type="primary">si:ch211-161h7.8</name>
</gene>
<dbReference type="SUPFAM" id="SSF52821">
    <property type="entry name" value="Rhodanese/Cell cycle control phosphatase"/>
    <property type="match status" value="1"/>
</dbReference>
<organism evidence="3 4">
    <name type="scientific">Erpetoichthys calabaricus</name>
    <name type="common">Rope fish</name>
    <name type="synonym">Calamoichthys calabaricus</name>
    <dbReference type="NCBI Taxonomy" id="27687"/>
    <lineage>
        <taxon>Eukaryota</taxon>
        <taxon>Metazoa</taxon>
        <taxon>Chordata</taxon>
        <taxon>Craniata</taxon>
        <taxon>Vertebrata</taxon>
        <taxon>Euteleostomi</taxon>
        <taxon>Actinopterygii</taxon>
        <taxon>Polypteriformes</taxon>
        <taxon>Polypteridae</taxon>
        <taxon>Erpetoichthys</taxon>
    </lineage>
</organism>
<dbReference type="PANTHER" id="PTHR44086">
    <property type="entry name" value="THIOSULFATE SULFURTRANSFERASE RDL2, MITOCHONDRIAL-RELATED"/>
    <property type="match status" value="1"/>
</dbReference>
<evidence type="ECO:0000259" key="2">
    <source>
        <dbReference type="PROSITE" id="PS50206"/>
    </source>
</evidence>
<dbReference type="PANTHER" id="PTHR44086:SF4">
    <property type="entry name" value="THIOSULFATE SULFURTRANSFERASE_RHODANESE-LIKE DOMAIN-CONTAINING PROTEIN 1-RELATED"/>
    <property type="match status" value="1"/>
</dbReference>
<reference evidence="3" key="2">
    <citation type="submission" date="2025-09" db="UniProtKB">
        <authorList>
            <consortium name="Ensembl"/>
        </authorList>
    </citation>
    <scope>IDENTIFICATION</scope>
</reference>
<feature type="signal peptide" evidence="1">
    <location>
        <begin position="1"/>
        <end position="22"/>
    </location>
</feature>
<dbReference type="AlphaFoldDB" id="A0A8C4SQR0"/>
<keyword evidence="1" id="KW-0732">Signal</keyword>
<evidence type="ECO:0000313" key="3">
    <source>
        <dbReference type="Ensembl" id="ENSECRP00000021292.1"/>
    </source>
</evidence>
<dbReference type="SMART" id="SM00450">
    <property type="entry name" value="RHOD"/>
    <property type="match status" value="1"/>
</dbReference>
<evidence type="ECO:0000256" key="1">
    <source>
        <dbReference type="SAM" id="SignalP"/>
    </source>
</evidence>
<dbReference type="InterPro" id="IPR001763">
    <property type="entry name" value="Rhodanese-like_dom"/>
</dbReference>
<dbReference type="InterPro" id="IPR036873">
    <property type="entry name" value="Rhodanese-like_dom_sf"/>
</dbReference>
<dbReference type="Ensembl" id="ENSECRT00000021756.1">
    <property type="protein sequence ID" value="ENSECRP00000021292.1"/>
    <property type="gene ID" value="ENSECRG00000014353.1"/>
</dbReference>
<accession>A0A8C4SQR0</accession>
<dbReference type="GeneTree" id="ENSGT00940000165845"/>
<keyword evidence="4" id="KW-1185">Reference proteome</keyword>
<feature type="chain" id="PRO_5033981996" evidence="1">
    <location>
        <begin position="23"/>
        <end position="177"/>
    </location>
</feature>
<reference evidence="3" key="1">
    <citation type="submission" date="2025-08" db="UniProtKB">
        <authorList>
            <consortium name="Ensembl"/>
        </authorList>
    </citation>
    <scope>IDENTIFICATION</scope>
</reference>
<dbReference type="PROSITE" id="PS50206">
    <property type="entry name" value="RHODANESE_3"/>
    <property type="match status" value="1"/>
</dbReference>
<sequence>MLIRWVLYISEMLVLRKLLVLGGDVCTRGPSLGCRTWYTFSQAGYCSKSEQSPAAGSDKVVSYEQLKRMLASHNVQLFDVRNPEEFQAGRIPGSTNIPLDILEEALKLENVMFKKSFNVEKPAVSDDNIVFHCRSGKRSFTALETAITLGYSRARHYGGGYLEWEEKEGLTSPNPQS</sequence>
<protein>
    <submittedName>
        <fullName evidence="3">Thiosulfate:glutathione sulfurtransferase-like</fullName>
    </submittedName>
</protein>
<dbReference type="Gene3D" id="3.40.250.10">
    <property type="entry name" value="Rhodanese-like domain"/>
    <property type="match status" value="1"/>
</dbReference>
<dbReference type="Pfam" id="PF00581">
    <property type="entry name" value="Rhodanese"/>
    <property type="match status" value="1"/>
</dbReference>
<feature type="domain" description="Rhodanese" evidence="2">
    <location>
        <begin position="71"/>
        <end position="173"/>
    </location>
</feature>
<name>A0A8C4SQR0_ERPCA</name>
<dbReference type="Proteomes" id="UP000694620">
    <property type="component" value="Unassembled WGS sequence"/>
</dbReference>
<proteinExistence type="predicted"/>
<evidence type="ECO:0000313" key="4">
    <source>
        <dbReference type="Proteomes" id="UP000694620"/>
    </source>
</evidence>